<dbReference type="GO" id="GO:0016491">
    <property type="term" value="F:oxidoreductase activity"/>
    <property type="evidence" value="ECO:0007669"/>
    <property type="project" value="UniProtKB-KW"/>
</dbReference>
<evidence type="ECO:0000259" key="3">
    <source>
        <dbReference type="SMART" id="SM00824"/>
    </source>
</evidence>
<dbReference type="InterPro" id="IPR020802">
    <property type="entry name" value="TesA-like"/>
</dbReference>
<dbReference type="InterPro" id="IPR001031">
    <property type="entry name" value="Thioesterase"/>
</dbReference>
<dbReference type="SMART" id="SM00824">
    <property type="entry name" value="PKS_TE"/>
    <property type="match status" value="1"/>
</dbReference>
<comment type="caution">
    <text evidence="4">The sequence shown here is derived from an EMBL/GenBank/DDBJ whole genome shotgun (WGS) entry which is preliminary data.</text>
</comment>
<name>A0A1Y2N166_PSEAH</name>
<dbReference type="PANTHER" id="PTHR11487:SF0">
    <property type="entry name" value="S-ACYL FATTY ACID SYNTHASE THIOESTERASE, MEDIUM CHAIN"/>
    <property type="match status" value="1"/>
</dbReference>
<dbReference type="EC" id="1.1.-.-" evidence="4"/>
<keyword evidence="4" id="KW-0560">Oxidoreductase</keyword>
<reference evidence="4 5" key="1">
    <citation type="submission" date="2016-09" db="EMBL/GenBank/DDBJ databases">
        <title>Pseudonocardia autotrophica DSM535, a candidate organism with high potential of specific P450 cytochromes.</title>
        <authorList>
            <person name="Grumaz C."/>
            <person name="Vainshtein Y."/>
            <person name="Kirstahler P."/>
            <person name="Sohn K."/>
        </authorList>
    </citation>
    <scope>NUCLEOTIDE SEQUENCE [LARGE SCALE GENOMIC DNA]</scope>
    <source>
        <strain evidence="4 5">DSM 535</strain>
    </source>
</reference>
<dbReference type="Proteomes" id="UP000194360">
    <property type="component" value="Unassembled WGS sequence"/>
</dbReference>
<dbReference type="RefSeq" id="WP_085912842.1">
    <property type="nucleotide sequence ID" value="NZ_AP018920.1"/>
</dbReference>
<keyword evidence="5" id="KW-1185">Reference proteome</keyword>
<proteinExistence type="inferred from homology"/>
<keyword evidence="2" id="KW-0378">Hydrolase</keyword>
<accession>A0A1Y2N166</accession>
<dbReference type="InterPro" id="IPR012223">
    <property type="entry name" value="TEII"/>
</dbReference>
<evidence type="ECO:0000256" key="2">
    <source>
        <dbReference type="ARBA" id="ARBA00022801"/>
    </source>
</evidence>
<dbReference type="GO" id="GO:0016787">
    <property type="term" value="F:hydrolase activity"/>
    <property type="evidence" value="ECO:0007669"/>
    <property type="project" value="UniProtKB-KW"/>
</dbReference>
<sequence length="260" mass="28344">MTAPRGPERHRRWLRCVAPLPTARIRLVCFPHAGGAASGYATWPARMAPFAEVLAVQYPGREERHDEPFAAGVDELADGVAAALAALVPGRYALFGHSLGATVAHEVARRAHRPPEHLVVSGRLPPPELRPGSVHLRDDDGLVAELTELGGTAAALLTDPEMRALVLPRVRADYRVAETYRPRPGPPLQVPVTAVIGDADPRVDERRARRWAETTAAGFDLEVLPGDHFYLTDQREALLALLRRRLGLPDVVAARWPSTP</sequence>
<dbReference type="AlphaFoldDB" id="A0A1Y2N166"/>
<comment type="similarity">
    <text evidence="1">Belongs to the thioesterase family.</text>
</comment>
<evidence type="ECO:0000313" key="5">
    <source>
        <dbReference type="Proteomes" id="UP000194360"/>
    </source>
</evidence>
<protein>
    <submittedName>
        <fullName evidence="4">Linear gramicidin dehydrogenase LgrE</fullName>
        <ecNumber evidence="4">1.1.-.-</ecNumber>
    </submittedName>
</protein>
<dbReference type="Pfam" id="PF00975">
    <property type="entry name" value="Thioesterase"/>
    <property type="match status" value="1"/>
</dbReference>
<dbReference type="GO" id="GO:0008610">
    <property type="term" value="P:lipid biosynthetic process"/>
    <property type="evidence" value="ECO:0007669"/>
    <property type="project" value="TreeGrafter"/>
</dbReference>
<evidence type="ECO:0000313" key="4">
    <source>
        <dbReference type="EMBL" id="OSY40837.1"/>
    </source>
</evidence>
<dbReference type="OrthoDB" id="4169718at2"/>
<dbReference type="Gene3D" id="3.40.50.1820">
    <property type="entry name" value="alpha/beta hydrolase"/>
    <property type="match status" value="1"/>
</dbReference>
<dbReference type="STRING" id="2074.BG845_02596"/>
<dbReference type="PANTHER" id="PTHR11487">
    <property type="entry name" value="THIOESTERASE"/>
    <property type="match status" value="1"/>
</dbReference>
<feature type="domain" description="Thioesterase TesA-like" evidence="3">
    <location>
        <begin position="28"/>
        <end position="246"/>
    </location>
</feature>
<dbReference type="EMBL" id="MIGB01000011">
    <property type="protein sequence ID" value="OSY40837.1"/>
    <property type="molecule type" value="Genomic_DNA"/>
</dbReference>
<gene>
    <name evidence="4" type="primary">lgrE_2</name>
    <name evidence="4" type="ORF">BG845_02596</name>
</gene>
<evidence type="ECO:0000256" key="1">
    <source>
        <dbReference type="ARBA" id="ARBA00007169"/>
    </source>
</evidence>
<dbReference type="InterPro" id="IPR029058">
    <property type="entry name" value="AB_hydrolase_fold"/>
</dbReference>
<dbReference type="SUPFAM" id="SSF53474">
    <property type="entry name" value="alpha/beta-Hydrolases"/>
    <property type="match status" value="1"/>
</dbReference>
<organism evidence="4 5">
    <name type="scientific">Pseudonocardia autotrophica</name>
    <name type="common">Amycolata autotrophica</name>
    <name type="synonym">Nocardia autotrophica</name>
    <dbReference type="NCBI Taxonomy" id="2074"/>
    <lineage>
        <taxon>Bacteria</taxon>
        <taxon>Bacillati</taxon>
        <taxon>Actinomycetota</taxon>
        <taxon>Actinomycetes</taxon>
        <taxon>Pseudonocardiales</taxon>
        <taxon>Pseudonocardiaceae</taxon>
        <taxon>Pseudonocardia</taxon>
    </lineage>
</organism>